<dbReference type="Proteomes" id="UP000192758">
    <property type="component" value="Unassembled WGS sequence"/>
</dbReference>
<reference evidence="2 3" key="1">
    <citation type="journal article" date="2017" name="Environ. Microbiol.">
        <title>Decay of the glycolytic pathway and adaptation to intranuclear parasitism within Enterocytozoonidae microsporidia.</title>
        <authorList>
            <person name="Wiredu Boakye D."/>
            <person name="Jaroenlak P."/>
            <person name="Prachumwat A."/>
            <person name="Williams T.A."/>
            <person name="Bateman K.S."/>
            <person name="Itsathitphaisarn O."/>
            <person name="Sritunyalucksana K."/>
            <person name="Paszkiewicz K.H."/>
            <person name="Moore K.A."/>
            <person name="Stentiford G.D."/>
            <person name="Williams B.A."/>
        </authorList>
    </citation>
    <scope>NUCLEOTIDE SEQUENCE [LARGE SCALE GENOMIC DNA]</scope>
    <source>
        <strain evidence="2 3">TH1</strain>
    </source>
</reference>
<dbReference type="VEuPathDB" id="MicrosporidiaDB:EHP00_2115"/>
<keyword evidence="3" id="KW-1185">Reference proteome</keyword>
<evidence type="ECO:0000256" key="1">
    <source>
        <dbReference type="SAM" id="SignalP"/>
    </source>
</evidence>
<dbReference type="AlphaFoldDB" id="A0A1W0E4S9"/>
<evidence type="ECO:0000313" key="2">
    <source>
        <dbReference type="EMBL" id="OQS54240.1"/>
    </source>
</evidence>
<accession>A0A1W0E4S9</accession>
<name>A0A1W0E4S9_9MICR</name>
<feature type="signal peptide" evidence="1">
    <location>
        <begin position="1"/>
        <end position="18"/>
    </location>
</feature>
<feature type="chain" id="PRO_5012958217" description="Secreted protein" evidence="1">
    <location>
        <begin position="19"/>
        <end position="70"/>
    </location>
</feature>
<protein>
    <recommendedName>
        <fullName evidence="4">Secreted protein</fullName>
    </recommendedName>
</protein>
<keyword evidence="1" id="KW-0732">Signal</keyword>
<dbReference type="EMBL" id="MNPJ01000021">
    <property type="protein sequence ID" value="OQS54240.1"/>
    <property type="molecule type" value="Genomic_DNA"/>
</dbReference>
<evidence type="ECO:0000313" key="3">
    <source>
        <dbReference type="Proteomes" id="UP000192758"/>
    </source>
</evidence>
<organism evidence="2 3">
    <name type="scientific">Ecytonucleospora hepatopenaei</name>
    <dbReference type="NCBI Taxonomy" id="646526"/>
    <lineage>
        <taxon>Eukaryota</taxon>
        <taxon>Fungi</taxon>
        <taxon>Fungi incertae sedis</taxon>
        <taxon>Microsporidia</taxon>
        <taxon>Enterocytozoonidae</taxon>
        <taxon>Ecytonucleospora</taxon>
    </lineage>
</organism>
<evidence type="ECO:0008006" key="4">
    <source>
        <dbReference type="Google" id="ProtNLM"/>
    </source>
</evidence>
<proteinExistence type="predicted"/>
<comment type="caution">
    <text evidence="2">The sequence shown here is derived from an EMBL/GenBank/DDBJ whole genome shotgun (WGS) entry which is preliminary data.</text>
</comment>
<sequence length="70" mass="8134">MLLFFFFCLILLPLPYNSNSPSSFSSNVFVITCPFLQTRIFSCSSIFSLQILHKNTIYGYNFIVHFLQLV</sequence>
<gene>
    <name evidence="2" type="ORF">EHP00_2115</name>
</gene>